<keyword evidence="3" id="KW-1185">Reference proteome</keyword>
<feature type="domain" description="Nitroreductase" evidence="1">
    <location>
        <begin position="220"/>
        <end position="301"/>
    </location>
</feature>
<dbReference type="Gene3D" id="3.40.109.10">
    <property type="entry name" value="NADH Oxidase"/>
    <property type="match status" value="1"/>
</dbReference>
<dbReference type="InterPro" id="IPR029479">
    <property type="entry name" value="Nitroreductase"/>
</dbReference>
<organism evidence="2 3">
    <name type="scientific">Mycolicibacterium rhodesiae</name>
    <name type="common">Mycobacterium rhodesiae</name>
    <dbReference type="NCBI Taxonomy" id="36814"/>
    <lineage>
        <taxon>Bacteria</taxon>
        <taxon>Bacillati</taxon>
        <taxon>Actinomycetota</taxon>
        <taxon>Actinomycetes</taxon>
        <taxon>Mycobacteriales</taxon>
        <taxon>Mycobacteriaceae</taxon>
        <taxon>Mycolicibacterium</taxon>
    </lineage>
</organism>
<sequence length="329" mass="35085">MSVQFPEPETLRTVLSLAMRAPSVHNSQPWHWQVGPNSLDLYADPSRHLPNTDPDRRDMLVSCGAALHHCTVALAALGWQAKIRRFPDPADSAHLASIEVAPLAAGELDVTLAAAITRRRTDRRTFSSWPVPGGDIALMGARAARAGVMLRQLDLLPHLTEIVARSVSKHAADADYLSELSAWSGRYGSLAGVPAHNTPAPDQHATLPARVFAGPILAQPSETPAAEDNGVLLALGTETDDDLARLRAGEATSLVLLSATAMGLATCPVTEPLEIGETREAVREDVFGISGYPQMLVRIGWAPVNADPLPATPRRPFSEVVGGLDDRVA</sequence>
<accession>A0A1X0ITX4</accession>
<dbReference type="Proteomes" id="UP000192534">
    <property type="component" value="Unassembled WGS sequence"/>
</dbReference>
<dbReference type="NCBIfam" id="NF047509">
    <property type="entry name" value="Rv3131_FMN_oxido"/>
    <property type="match status" value="1"/>
</dbReference>
<dbReference type="RefSeq" id="WP_083119868.1">
    <property type="nucleotide sequence ID" value="NZ_JACKUO010000026.1"/>
</dbReference>
<dbReference type="GO" id="GO:0016491">
    <property type="term" value="F:oxidoreductase activity"/>
    <property type="evidence" value="ECO:0007669"/>
    <property type="project" value="InterPro"/>
</dbReference>
<reference evidence="2 3" key="1">
    <citation type="submission" date="2016-12" db="EMBL/GenBank/DDBJ databases">
        <title>The new phylogeny of genus Mycobacterium.</title>
        <authorList>
            <person name="Tortoli E."/>
            <person name="Trovato A."/>
            <person name="Cirillo D.M."/>
        </authorList>
    </citation>
    <scope>NUCLEOTIDE SEQUENCE [LARGE SCALE GENOMIC DNA]</scope>
    <source>
        <strain evidence="2 3">DSM 44223</strain>
    </source>
</reference>
<comment type="caution">
    <text evidence="2">The sequence shown here is derived from an EMBL/GenBank/DDBJ whole genome shotgun (WGS) entry which is preliminary data.</text>
</comment>
<dbReference type="Pfam" id="PF00881">
    <property type="entry name" value="Nitroreductase"/>
    <property type="match status" value="1"/>
</dbReference>
<dbReference type="AlphaFoldDB" id="A0A1X0ITX4"/>
<dbReference type="EMBL" id="MVIH01000006">
    <property type="protein sequence ID" value="ORB52217.1"/>
    <property type="molecule type" value="Genomic_DNA"/>
</dbReference>
<name>A0A1X0ITX4_MYCRH</name>
<dbReference type="InterPro" id="IPR000415">
    <property type="entry name" value="Nitroreductase-like"/>
</dbReference>
<evidence type="ECO:0000313" key="3">
    <source>
        <dbReference type="Proteomes" id="UP000192534"/>
    </source>
</evidence>
<dbReference type="PANTHER" id="PTHR23026:SF123">
    <property type="entry name" value="NAD(P)H NITROREDUCTASE RV3131-RELATED"/>
    <property type="match status" value="1"/>
</dbReference>
<proteinExistence type="predicted"/>
<gene>
    <name evidence="2" type="ORF">BST42_14665</name>
</gene>
<evidence type="ECO:0000313" key="2">
    <source>
        <dbReference type="EMBL" id="ORB52217.1"/>
    </source>
</evidence>
<evidence type="ECO:0000259" key="1">
    <source>
        <dbReference type="Pfam" id="PF00881"/>
    </source>
</evidence>
<protein>
    <submittedName>
        <fullName evidence="2">NAD(P)H nitroreductase</fullName>
    </submittedName>
</protein>
<dbReference type="SUPFAM" id="SSF55469">
    <property type="entry name" value="FMN-dependent nitroreductase-like"/>
    <property type="match status" value="2"/>
</dbReference>
<dbReference type="InterPro" id="IPR050627">
    <property type="entry name" value="Nitroreductase/BluB"/>
</dbReference>
<dbReference type="OrthoDB" id="8156917at2"/>
<dbReference type="PANTHER" id="PTHR23026">
    <property type="entry name" value="NADPH NITROREDUCTASE"/>
    <property type="match status" value="1"/>
</dbReference>